<dbReference type="Pfam" id="PF00293">
    <property type="entry name" value="NUDIX"/>
    <property type="match status" value="1"/>
</dbReference>
<evidence type="ECO:0000313" key="2">
    <source>
        <dbReference type="EMBL" id="TVY71723.1"/>
    </source>
</evidence>
<organism evidence="2 3">
    <name type="scientific">Fusarium oxysporum f. sp. cubense</name>
    <dbReference type="NCBI Taxonomy" id="61366"/>
    <lineage>
        <taxon>Eukaryota</taxon>
        <taxon>Fungi</taxon>
        <taxon>Dikarya</taxon>
        <taxon>Ascomycota</taxon>
        <taxon>Pezizomycotina</taxon>
        <taxon>Sordariomycetes</taxon>
        <taxon>Hypocreomycetidae</taxon>
        <taxon>Hypocreales</taxon>
        <taxon>Nectriaceae</taxon>
        <taxon>Fusarium</taxon>
        <taxon>Fusarium oxysporum species complex</taxon>
    </lineage>
</organism>
<name>A0A559LD91_FUSOC</name>
<reference evidence="2 3" key="1">
    <citation type="journal article" date="2019" name="Microbiol. Resour. Announc.">
        <title>High-quality draft genome sequence of Fusarium oxysporum f. sp. cubense strain 160527, a causal agent of Panama disease.</title>
        <authorList>
            <person name="Asai S."/>
            <person name="Ayukawa Y."/>
            <person name="Gan P."/>
            <person name="Masuda S."/>
            <person name="Komatsu K."/>
            <person name="Shirasu K."/>
            <person name="Arie T."/>
        </authorList>
    </citation>
    <scope>NUCLEOTIDE SEQUENCE [LARGE SCALE GENOMIC DNA]</scope>
    <source>
        <strain evidence="2 3">160527</strain>
    </source>
</reference>
<dbReference type="PANTHER" id="PTHR43736:SF1">
    <property type="entry name" value="DIHYDRONEOPTERIN TRIPHOSPHATE DIPHOSPHATASE"/>
    <property type="match status" value="1"/>
</dbReference>
<gene>
    <name evidence="2" type="ORF">Focb16_v011621</name>
</gene>
<evidence type="ECO:0000313" key="3">
    <source>
        <dbReference type="Proteomes" id="UP000320707"/>
    </source>
</evidence>
<evidence type="ECO:0000259" key="1">
    <source>
        <dbReference type="PROSITE" id="PS51462"/>
    </source>
</evidence>
<dbReference type="EMBL" id="SRMI01000004">
    <property type="protein sequence ID" value="TVY71723.1"/>
    <property type="molecule type" value="Genomic_DNA"/>
</dbReference>
<dbReference type="SUPFAM" id="SSF55811">
    <property type="entry name" value="Nudix"/>
    <property type="match status" value="1"/>
</dbReference>
<dbReference type="InterPro" id="IPR000086">
    <property type="entry name" value="NUDIX_hydrolase_dom"/>
</dbReference>
<proteinExistence type="predicted"/>
<dbReference type="InterPro" id="IPR015797">
    <property type="entry name" value="NUDIX_hydrolase-like_dom_sf"/>
</dbReference>
<dbReference type="Gene3D" id="3.90.79.10">
    <property type="entry name" value="Nucleoside Triphosphate Pyrophosphohydrolase"/>
    <property type="match status" value="1"/>
</dbReference>
<dbReference type="CDD" id="cd02883">
    <property type="entry name" value="NUDIX_Hydrolase"/>
    <property type="match status" value="1"/>
</dbReference>
<dbReference type="PROSITE" id="PS51462">
    <property type="entry name" value="NUDIX"/>
    <property type="match status" value="1"/>
</dbReference>
<dbReference type="AlphaFoldDB" id="A0A559LD91"/>
<feature type="domain" description="Nudix hydrolase" evidence="1">
    <location>
        <begin position="18"/>
        <end position="167"/>
    </location>
</feature>
<protein>
    <recommendedName>
        <fullName evidence="1">Nudix hydrolase domain-containing protein</fullName>
    </recommendedName>
</protein>
<accession>A0A559LD91</accession>
<sequence length="169" mass="18855">MTDSLYAWAQEPPPTPIDKITVGAAVAYTDHHGTRFILLPKRSAQEAYYPNAFEIPGGKVDDTDPSIRDALAREVAEEAYLTITSIITSLAPFTYITEKTIREGPLVHTERKTALQLSYLVQVQEAGHDFVVNPDEHSEGLWVTADKLPTVKMTDERRKTVSKVFEAPQ</sequence>
<dbReference type="Proteomes" id="UP000320707">
    <property type="component" value="Unassembled WGS sequence"/>
</dbReference>
<comment type="caution">
    <text evidence="2">The sequence shown here is derived from an EMBL/GenBank/DDBJ whole genome shotgun (WGS) entry which is preliminary data.</text>
</comment>
<dbReference type="PANTHER" id="PTHR43736">
    <property type="entry name" value="ADP-RIBOSE PYROPHOSPHATASE"/>
    <property type="match status" value="1"/>
</dbReference>